<keyword evidence="1" id="KW-0808">Transferase</keyword>
<proteinExistence type="predicted"/>
<reference evidence="1 2" key="1">
    <citation type="submission" date="2024-04" db="EMBL/GenBank/DDBJ databases">
        <title>Novel genus in family Flammeovirgaceae.</title>
        <authorList>
            <person name="Nguyen T.H."/>
            <person name="Vuong T.Q."/>
            <person name="Le H."/>
            <person name="Kim S.-G."/>
        </authorList>
    </citation>
    <scope>NUCLEOTIDE SEQUENCE [LARGE SCALE GENOMIC DNA]</scope>
    <source>
        <strain evidence="1 2">JCM 23209</strain>
    </source>
</reference>
<dbReference type="EMBL" id="JBDKWZ010000025">
    <property type="protein sequence ID" value="MEN7551695.1"/>
    <property type="molecule type" value="Genomic_DNA"/>
</dbReference>
<sequence>NVFTAVEVGLDVLGMMSSGGTLLMVKNLSRLRKAWLIFDVVNTAAYLTADKLLKLSSDPEWRTAMVSWSIVTAALNLSELGYSSLSKKPQLDDLLNNINYIKKSGEEFRTHAKTFIEAFSKVKRSNLSTEEARKTYDQIKEMAGKLQEKLKISSKLGDTGQRIVKVGTDAELEKAFKWLQQSGKTEHYTDVVVHGGQNSFRVFQNDAWYELSHRDLAGYLKSKGYTGQKPVRLLACNTEEGITQLTRDLSNKLGREVWVPEGTVKVHADGGITIASEQGSGQWKVFRPQQGQVATKSPQGTQKPKEYVVLGKEFPSHFNSAVVAEINKLQDKPAFLKDFAKADKKVIEAFNQNPKFVQAWAVLNKVDPDNANKLDKEVLEEVLRHLNSSKKSVNNLVNEIQSAGGYEKWIDDLGATIIWTSNKTEGVRLLQKIDYKRMYFYSRSSINKKLDDRWQGNAEISDGWIEFDFKVSPELRNQGLGTTMFNEAVSYFKKNYNVEGIKGFWLHPDNYEDGISANYTAFWKEYTKTKDAKAAALKTPTGQWVEQWAIKQGVTVEANVEVRGDYVETYFKIVE</sequence>
<dbReference type="CDD" id="cd04301">
    <property type="entry name" value="NAT_SF"/>
    <property type="match status" value="1"/>
</dbReference>
<dbReference type="SUPFAM" id="SSF55729">
    <property type="entry name" value="Acyl-CoA N-acyltransferases (Nat)"/>
    <property type="match status" value="1"/>
</dbReference>
<feature type="non-terminal residue" evidence="1">
    <location>
        <position position="1"/>
    </location>
</feature>
<evidence type="ECO:0000313" key="1">
    <source>
        <dbReference type="EMBL" id="MEN7551695.1"/>
    </source>
</evidence>
<dbReference type="Proteomes" id="UP001403385">
    <property type="component" value="Unassembled WGS sequence"/>
</dbReference>
<organism evidence="1 2">
    <name type="scientific">Rapidithrix thailandica</name>
    <dbReference type="NCBI Taxonomy" id="413964"/>
    <lineage>
        <taxon>Bacteria</taxon>
        <taxon>Pseudomonadati</taxon>
        <taxon>Bacteroidota</taxon>
        <taxon>Cytophagia</taxon>
        <taxon>Cytophagales</taxon>
        <taxon>Flammeovirgaceae</taxon>
        <taxon>Rapidithrix</taxon>
    </lineage>
</organism>
<comment type="caution">
    <text evidence="1">The sequence shown here is derived from an EMBL/GenBank/DDBJ whole genome shotgun (WGS) entry which is preliminary data.</text>
</comment>
<protein>
    <submittedName>
        <fullName evidence="1">GNAT family N-acetyltransferase</fullName>
        <ecNumber evidence="1">2.3.1.-</ecNumber>
    </submittedName>
</protein>
<dbReference type="AlphaFoldDB" id="A0AAW9S943"/>
<gene>
    <name evidence="1" type="ORF">AAG747_27515</name>
</gene>
<dbReference type="InterPro" id="IPR016181">
    <property type="entry name" value="Acyl_CoA_acyltransferase"/>
</dbReference>
<dbReference type="RefSeq" id="WP_346824473.1">
    <property type="nucleotide sequence ID" value="NZ_JBDKWZ010000025.1"/>
</dbReference>
<name>A0AAW9S943_9BACT</name>
<keyword evidence="1" id="KW-0012">Acyltransferase</keyword>
<accession>A0AAW9S943</accession>
<keyword evidence="2" id="KW-1185">Reference proteome</keyword>
<evidence type="ECO:0000313" key="2">
    <source>
        <dbReference type="Proteomes" id="UP001403385"/>
    </source>
</evidence>
<dbReference type="EC" id="2.3.1.-" evidence="1"/>
<dbReference type="GO" id="GO:0016746">
    <property type="term" value="F:acyltransferase activity"/>
    <property type="evidence" value="ECO:0007669"/>
    <property type="project" value="UniProtKB-KW"/>
</dbReference>